<feature type="region of interest" description="Disordered" evidence="1">
    <location>
        <begin position="22"/>
        <end position="68"/>
    </location>
</feature>
<feature type="non-terminal residue" evidence="2">
    <location>
        <position position="68"/>
    </location>
</feature>
<gene>
    <name evidence="2" type="ORF">AVDCRST_MAG38-838</name>
</gene>
<dbReference type="AlphaFoldDB" id="A0A6J4R7W2"/>
<protein>
    <submittedName>
        <fullName evidence="2">Uncharacterized protein</fullName>
    </submittedName>
</protein>
<proteinExistence type="predicted"/>
<feature type="compositionally biased region" description="Basic residues" evidence="1">
    <location>
        <begin position="49"/>
        <end position="68"/>
    </location>
</feature>
<sequence>GRPQAEAVALAHQQAPLAAQAVGPGDQRVPPVPPAPSSAPCVRPLRNLRWPHRRHAGRRRARPRSRSL</sequence>
<feature type="non-terminal residue" evidence="2">
    <location>
        <position position="1"/>
    </location>
</feature>
<evidence type="ECO:0000256" key="1">
    <source>
        <dbReference type="SAM" id="MobiDB-lite"/>
    </source>
</evidence>
<evidence type="ECO:0000313" key="2">
    <source>
        <dbReference type="EMBL" id="CAA9466622.1"/>
    </source>
</evidence>
<accession>A0A6J4R7W2</accession>
<organism evidence="2">
    <name type="scientific">uncultured Solirubrobacteraceae bacterium</name>
    <dbReference type="NCBI Taxonomy" id="1162706"/>
    <lineage>
        <taxon>Bacteria</taxon>
        <taxon>Bacillati</taxon>
        <taxon>Actinomycetota</taxon>
        <taxon>Thermoleophilia</taxon>
        <taxon>Solirubrobacterales</taxon>
        <taxon>Solirubrobacteraceae</taxon>
        <taxon>environmental samples</taxon>
    </lineage>
</organism>
<name>A0A6J4R7W2_9ACTN</name>
<dbReference type="EMBL" id="CADCVJ010000054">
    <property type="protein sequence ID" value="CAA9466622.1"/>
    <property type="molecule type" value="Genomic_DNA"/>
</dbReference>
<reference evidence="2" key="1">
    <citation type="submission" date="2020-02" db="EMBL/GenBank/DDBJ databases">
        <authorList>
            <person name="Meier V. D."/>
        </authorList>
    </citation>
    <scope>NUCLEOTIDE SEQUENCE</scope>
    <source>
        <strain evidence="2">AVDCRST_MAG38</strain>
    </source>
</reference>